<dbReference type="EMBL" id="CP003789">
    <property type="protein sequence ID" value="AGA64467.1"/>
    <property type="molecule type" value="Genomic_DNA"/>
</dbReference>
<organism evidence="1 2">
    <name type="scientific">Liberibacter crescens (strain BT-1)</name>
    <dbReference type="NCBI Taxonomy" id="1215343"/>
    <lineage>
        <taxon>Bacteria</taxon>
        <taxon>Pseudomonadati</taxon>
        <taxon>Pseudomonadota</taxon>
        <taxon>Alphaproteobacteria</taxon>
        <taxon>Hyphomicrobiales</taxon>
        <taxon>Rhizobiaceae</taxon>
        <taxon>Liberibacter</taxon>
    </lineage>
</organism>
<dbReference type="RefSeq" id="WP_015272894.1">
    <property type="nucleotide sequence ID" value="NC_019907.1"/>
</dbReference>
<protein>
    <submittedName>
        <fullName evidence="1">Uncharacterized protein</fullName>
    </submittedName>
</protein>
<dbReference type="KEGG" id="lcc:B488_04750"/>
<name>L0EU32_LIBCB</name>
<dbReference type="PATRIC" id="fig|1215343.11.peg.484"/>
<accession>L0EU32</accession>
<keyword evidence="2" id="KW-1185">Reference proteome</keyword>
<reference evidence="1 2" key="1">
    <citation type="journal article" date="2012" name="Stand. Genomic Sci.">
        <title>Complete genome sequence of Liberibacter crescens BT-1.</title>
        <authorList>
            <person name="Leonard M.T."/>
            <person name="Fagen J.R."/>
            <person name="Davis-Richardson A.G."/>
            <person name="Davis M.J."/>
            <person name="Triplett E.W."/>
        </authorList>
    </citation>
    <scope>NUCLEOTIDE SEQUENCE [LARGE SCALE GENOMIC DNA]</scope>
    <source>
        <strain evidence="1 2">BT-1</strain>
    </source>
</reference>
<dbReference type="AlphaFoldDB" id="L0EU32"/>
<gene>
    <name evidence="1" type="ordered locus">B488_04750</name>
</gene>
<proteinExistence type="predicted"/>
<sequence>MRNTRIEIRIDEDLLHRVDNFHKEFNGGLSRAHVLRMLIEAGLENKQKA</sequence>
<dbReference type="Proteomes" id="UP000010799">
    <property type="component" value="Chromosome"/>
</dbReference>
<dbReference type="HOGENOM" id="CLU_3137316_0_0_5"/>
<evidence type="ECO:0000313" key="2">
    <source>
        <dbReference type="Proteomes" id="UP000010799"/>
    </source>
</evidence>
<evidence type="ECO:0000313" key="1">
    <source>
        <dbReference type="EMBL" id="AGA64467.1"/>
    </source>
</evidence>